<reference evidence="1 2" key="1">
    <citation type="journal article" date="2014" name="Genome Announc.">
        <title>Draft Genome Sequence of Propane- and Butane-Oxidizing Actinobacterium Rhodococcus ruber IEGM 231.</title>
        <authorList>
            <person name="Ivshina I.B."/>
            <person name="Kuyukina M.S."/>
            <person name="Krivoruchko A.V."/>
            <person name="Barbe V."/>
            <person name="Fischer C."/>
        </authorList>
    </citation>
    <scope>NUCLEOTIDE SEQUENCE [LARGE SCALE GENOMIC DNA]</scope>
</reference>
<evidence type="ECO:0000313" key="1">
    <source>
        <dbReference type="EMBL" id="CDZ90959.1"/>
    </source>
</evidence>
<dbReference type="EMBL" id="CCSD01000091">
    <property type="protein sequence ID" value="CDZ90959.1"/>
    <property type="molecule type" value="Genomic_DNA"/>
</dbReference>
<dbReference type="AlphaFoldDB" id="A0A098BQG7"/>
<dbReference type="Proteomes" id="UP000042997">
    <property type="component" value="Unassembled WGS sequence"/>
</dbReference>
<proteinExistence type="predicted"/>
<accession>A0A098BQG7</accession>
<organism evidence="1 2">
    <name type="scientific">Rhodococcus ruber</name>
    <dbReference type="NCBI Taxonomy" id="1830"/>
    <lineage>
        <taxon>Bacteria</taxon>
        <taxon>Bacillati</taxon>
        <taxon>Actinomycetota</taxon>
        <taxon>Actinomycetes</taxon>
        <taxon>Mycobacteriales</taxon>
        <taxon>Nocardiaceae</taxon>
        <taxon>Rhodococcus</taxon>
    </lineage>
</organism>
<evidence type="ECO:0000313" key="2">
    <source>
        <dbReference type="Proteomes" id="UP000042997"/>
    </source>
</evidence>
<name>A0A098BQG7_9NOCA</name>
<gene>
    <name evidence="1" type="ORF">RHRU231_770080</name>
</gene>
<protein>
    <submittedName>
        <fullName evidence="1">Uncharacterized protein</fullName>
    </submittedName>
</protein>
<sequence>MSHTRLHQHIMYQQQLGPRQLRNNTVEVHVGPYEACT</sequence>